<dbReference type="GO" id="GO:0009507">
    <property type="term" value="C:chloroplast"/>
    <property type="evidence" value="ECO:0007669"/>
    <property type="project" value="UniProtKB-SubCell"/>
</dbReference>
<gene>
    <name evidence="11" type="ORF">FisN_6Lh350</name>
</gene>
<dbReference type="SUPFAM" id="SSF103511">
    <property type="entry name" value="Chlorophyll a-b binding protein"/>
    <property type="match status" value="1"/>
</dbReference>
<keyword evidence="9" id="KW-0148">Chlorophyll</keyword>
<feature type="binding site" evidence="9">
    <location>
        <position position="203"/>
    </location>
    <ligand>
        <name>chlorophyll a</name>
        <dbReference type="ChEBI" id="CHEBI:58416"/>
        <label>1</label>
    </ligand>
</feature>
<feature type="binding site" evidence="9">
    <location>
        <position position="197"/>
    </location>
    <ligand>
        <name>chlorophyll a</name>
        <dbReference type="ChEBI" id="CHEBI:58416"/>
        <label>1</label>
    </ligand>
</feature>
<dbReference type="GO" id="GO:0009765">
    <property type="term" value="P:photosynthesis, light harvesting"/>
    <property type="evidence" value="ECO:0007669"/>
    <property type="project" value="InterPro"/>
</dbReference>
<keyword evidence="6" id="KW-0934">Plastid</keyword>
<evidence type="ECO:0000256" key="1">
    <source>
        <dbReference type="ARBA" id="ARBA00004022"/>
    </source>
</evidence>
<evidence type="ECO:0000256" key="4">
    <source>
        <dbReference type="ARBA" id="ARBA00022528"/>
    </source>
</evidence>
<feature type="chain" id="PRO_5012622431" evidence="10">
    <location>
        <begin position="19"/>
        <end position="235"/>
    </location>
</feature>
<feature type="binding site" evidence="9">
    <location>
        <position position="215"/>
    </location>
    <ligand>
        <name>chlorophyll a</name>
        <dbReference type="ChEBI" id="CHEBI:58416"/>
        <label>1</label>
    </ligand>
</feature>
<comment type="subcellular location">
    <subcellularLocation>
        <location evidence="2">Plastid</location>
        <location evidence="2">Chloroplast</location>
    </subcellularLocation>
</comment>
<evidence type="ECO:0000256" key="9">
    <source>
        <dbReference type="PIRSR" id="PIRSR601344-1"/>
    </source>
</evidence>
<dbReference type="InParanoid" id="A0A1Z5JL42"/>
<feature type="binding site" description="axial binding residue" evidence="9">
    <location>
        <position position="157"/>
    </location>
    <ligand>
        <name>chlorophyll b</name>
        <dbReference type="ChEBI" id="CHEBI:61721"/>
        <label>1</label>
    </ligand>
    <ligandPart>
        <name>Mg</name>
        <dbReference type="ChEBI" id="CHEBI:25107"/>
    </ligandPart>
</feature>
<evidence type="ECO:0000256" key="2">
    <source>
        <dbReference type="ARBA" id="ARBA00004229"/>
    </source>
</evidence>
<comment type="subunit">
    <text evidence="8">The LHC complex of chromophytic algae is composed of fucoxanthin, chlorophyll A and C bound non-covalently by fucoxanthin chlorophyll proteins (FCPs). The ratio of the pigments in LHC; fucoxanthin: chlorophyll C: chlorophyll A; (0.6-1): (0.1-0.3): (1).</text>
</comment>
<dbReference type="EMBL" id="BDSP01000081">
    <property type="protein sequence ID" value="GAX14572.1"/>
    <property type="molecule type" value="Genomic_DNA"/>
</dbReference>
<keyword evidence="4" id="KW-0150">Chloroplast</keyword>
<feature type="binding site" description="axial binding residue" evidence="9">
    <location>
        <position position="95"/>
    </location>
    <ligand>
        <name>chlorophyll b</name>
        <dbReference type="ChEBI" id="CHEBI:61721"/>
        <label>1</label>
    </ligand>
    <ligandPart>
        <name>Mg</name>
        <dbReference type="ChEBI" id="CHEBI:25107"/>
    </ligandPart>
</feature>
<organism evidence="11 12">
    <name type="scientific">Fistulifera solaris</name>
    <name type="common">Oleaginous diatom</name>
    <dbReference type="NCBI Taxonomy" id="1519565"/>
    <lineage>
        <taxon>Eukaryota</taxon>
        <taxon>Sar</taxon>
        <taxon>Stramenopiles</taxon>
        <taxon>Ochrophyta</taxon>
        <taxon>Bacillariophyta</taxon>
        <taxon>Bacillariophyceae</taxon>
        <taxon>Bacillariophycidae</taxon>
        <taxon>Naviculales</taxon>
        <taxon>Naviculaceae</taxon>
        <taxon>Fistulifera</taxon>
    </lineage>
</organism>
<name>A0A1Z5JL42_FISSO</name>
<feature type="binding site" evidence="9">
    <location>
        <position position="198"/>
    </location>
    <ligand>
        <name>chlorophyll a</name>
        <dbReference type="ChEBI" id="CHEBI:58416"/>
        <label>1</label>
    </ligand>
</feature>
<dbReference type="InterPro" id="IPR001344">
    <property type="entry name" value="Chloro_AB-bd_pln"/>
</dbReference>
<keyword evidence="10" id="KW-0732">Signal</keyword>
<comment type="caution">
    <text evidence="11">The sequence shown here is derived from an EMBL/GenBank/DDBJ whole genome shotgun (WGS) entry which is preliminary data.</text>
</comment>
<proteinExistence type="inferred from homology"/>
<dbReference type="GO" id="GO:0030076">
    <property type="term" value="C:light-harvesting complex"/>
    <property type="evidence" value="ECO:0007669"/>
    <property type="project" value="UniProtKB-KW"/>
</dbReference>
<dbReference type="GO" id="GO:0016168">
    <property type="term" value="F:chlorophyll binding"/>
    <property type="evidence" value="ECO:0007669"/>
    <property type="project" value="UniProtKB-KW"/>
</dbReference>
<dbReference type="Gene3D" id="1.10.3460.10">
    <property type="entry name" value="Chlorophyll a/b binding protein domain"/>
    <property type="match status" value="1"/>
</dbReference>
<keyword evidence="7" id="KW-0437">Light-harvesting polypeptide</keyword>
<evidence type="ECO:0000256" key="6">
    <source>
        <dbReference type="ARBA" id="ARBA00022640"/>
    </source>
</evidence>
<evidence type="ECO:0000256" key="5">
    <source>
        <dbReference type="ARBA" id="ARBA00022531"/>
    </source>
</evidence>
<evidence type="ECO:0000256" key="8">
    <source>
        <dbReference type="ARBA" id="ARBA00044011"/>
    </source>
</evidence>
<accession>A0A1Z5JL42</accession>
<keyword evidence="9" id="KW-0157">Chromophore</keyword>
<evidence type="ECO:0000256" key="7">
    <source>
        <dbReference type="ARBA" id="ARBA00023243"/>
    </source>
</evidence>
<comment type="function">
    <text evidence="1">The light-harvesting complex (LHC) functions as a light receptor, it captures and delivers excitation energy to photosystems with which it is closely associated. Energy is transferred from the carotenoid and chlorophyll C (or B) to chlorophyll A and the photosynthetic reaction centers where it is used to synthesize ATP and reducing power.</text>
</comment>
<dbReference type="OrthoDB" id="423598at2759"/>
<feature type="binding site" evidence="9">
    <location>
        <position position="93"/>
    </location>
    <ligand>
        <name>chlorophyll a</name>
        <dbReference type="ChEBI" id="CHEBI:58416"/>
        <label>1</label>
    </ligand>
</feature>
<dbReference type="InterPro" id="IPR022796">
    <property type="entry name" value="Chloroa_b-bind"/>
</dbReference>
<feature type="signal peptide" evidence="10">
    <location>
        <begin position="1"/>
        <end position="18"/>
    </location>
</feature>
<evidence type="ECO:0000313" key="12">
    <source>
        <dbReference type="Proteomes" id="UP000198406"/>
    </source>
</evidence>
<evidence type="ECO:0000313" key="11">
    <source>
        <dbReference type="EMBL" id="GAX14572.1"/>
    </source>
</evidence>
<dbReference type="PANTHER" id="PTHR21649">
    <property type="entry name" value="CHLOROPHYLL A/B BINDING PROTEIN"/>
    <property type="match status" value="1"/>
</dbReference>
<evidence type="ECO:0000256" key="3">
    <source>
        <dbReference type="ARBA" id="ARBA00005933"/>
    </source>
</evidence>
<keyword evidence="12" id="KW-1185">Reference proteome</keyword>
<dbReference type="Proteomes" id="UP000198406">
    <property type="component" value="Unassembled WGS sequence"/>
</dbReference>
<reference evidence="11 12" key="1">
    <citation type="journal article" date="2015" name="Plant Cell">
        <title>Oil accumulation by the oleaginous diatom Fistulifera solaris as revealed by the genome and transcriptome.</title>
        <authorList>
            <person name="Tanaka T."/>
            <person name="Maeda Y."/>
            <person name="Veluchamy A."/>
            <person name="Tanaka M."/>
            <person name="Abida H."/>
            <person name="Marechal E."/>
            <person name="Bowler C."/>
            <person name="Muto M."/>
            <person name="Sunaga Y."/>
            <person name="Tanaka M."/>
            <person name="Yoshino T."/>
            <person name="Taniguchi T."/>
            <person name="Fukuda Y."/>
            <person name="Nemoto M."/>
            <person name="Matsumoto M."/>
            <person name="Wong P.S."/>
            <person name="Aburatani S."/>
            <person name="Fujibuchi W."/>
        </authorList>
    </citation>
    <scope>NUCLEOTIDE SEQUENCE [LARGE SCALE GENOMIC DNA]</scope>
    <source>
        <strain evidence="11 12">JPCC DA0580</strain>
    </source>
</reference>
<comment type="similarity">
    <text evidence="3">Belongs to the fucoxanthin chlorophyll protein family.</text>
</comment>
<evidence type="ECO:0000256" key="10">
    <source>
        <dbReference type="SAM" id="SignalP"/>
    </source>
</evidence>
<feature type="binding site" evidence="9">
    <location>
        <position position="90"/>
    </location>
    <ligand>
        <name>chlorophyll a</name>
        <dbReference type="ChEBI" id="CHEBI:58416"/>
        <label>1</label>
    </ligand>
</feature>
<protein>
    <submittedName>
        <fullName evidence="11">Light-harvesting complex I chlorophyll a/b binding protein 1</fullName>
    </submittedName>
</protein>
<dbReference type="AlphaFoldDB" id="A0A1Z5JL42"/>
<sequence>MKLPAAIFSLLLLSPALGFAPNKASKTSTALQNDLFKEPSGDKKSEMSKALPFVKRPKLLDGTLAGDVGFDPFGFAGNDIPTLVYMREAEIKHCRLAMLAVVGWPIAELFDKPIAETLGLPTALTKSGASPSVLNGGLDRIDIAYWVAVAALAGIVELENAKVKEEKGKKYTPGDCGFDPLNLYPKSDADKKVMQTKEIKHGRVAMMAILGFVAQEALYRIPVVQETPIFFKPIF</sequence>
<dbReference type="GO" id="GO:0016020">
    <property type="term" value="C:membrane"/>
    <property type="evidence" value="ECO:0007669"/>
    <property type="project" value="InterPro"/>
</dbReference>
<keyword evidence="5" id="KW-0602">Photosynthesis</keyword>
<dbReference type="Pfam" id="PF00504">
    <property type="entry name" value="Chloroa_b-bind"/>
    <property type="match status" value="1"/>
</dbReference>